<evidence type="ECO:0000313" key="2">
    <source>
        <dbReference type="EMBL" id="MBM7641960.1"/>
    </source>
</evidence>
<gene>
    <name evidence="2" type="ORF">JOC28_000248</name>
</gene>
<dbReference type="PANTHER" id="PTHR39173">
    <property type="entry name" value="ACETYLTRANSFERASE"/>
    <property type="match status" value="1"/>
</dbReference>
<dbReference type="CDD" id="cd04301">
    <property type="entry name" value="NAT_SF"/>
    <property type="match status" value="1"/>
</dbReference>
<proteinExistence type="predicted"/>
<dbReference type="Pfam" id="PF13302">
    <property type="entry name" value="Acetyltransf_3"/>
    <property type="match status" value="1"/>
</dbReference>
<keyword evidence="3" id="KW-1185">Reference proteome</keyword>
<evidence type="ECO:0000313" key="3">
    <source>
        <dbReference type="Proteomes" id="UP000697472"/>
    </source>
</evidence>
<dbReference type="Gene3D" id="3.40.630.30">
    <property type="match status" value="1"/>
</dbReference>
<evidence type="ECO:0000259" key="1">
    <source>
        <dbReference type="PROSITE" id="PS51186"/>
    </source>
</evidence>
<organism evidence="2 3">
    <name type="scientific">Streptococcus loxodontisalivarius</name>
    <dbReference type="NCBI Taxonomy" id="1349415"/>
    <lineage>
        <taxon>Bacteria</taxon>
        <taxon>Bacillati</taxon>
        <taxon>Bacillota</taxon>
        <taxon>Bacilli</taxon>
        <taxon>Lactobacillales</taxon>
        <taxon>Streptococcaceae</taxon>
        <taxon>Streptococcus</taxon>
    </lineage>
</organism>
<protein>
    <submittedName>
        <fullName evidence="2">Acetyltransferase</fullName>
    </submittedName>
</protein>
<dbReference type="RefSeq" id="WP_205008824.1">
    <property type="nucleotide sequence ID" value="NZ_JAFBEH010000002.1"/>
</dbReference>
<feature type="domain" description="N-acetyltransferase" evidence="1">
    <location>
        <begin position="2"/>
        <end position="168"/>
    </location>
</feature>
<dbReference type="InterPro" id="IPR000182">
    <property type="entry name" value="GNAT_dom"/>
</dbReference>
<dbReference type="SUPFAM" id="SSF55729">
    <property type="entry name" value="Acyl-CoA N-acyltransferases (Nat)"/>
    <property type="match status" value="1"/>
</dbReference>
<dbReference type="PANTHER" id="PTHR39173:SF1">
    <property type="entry name" value="ACETYLTRANSFERASE"/>
    <property type="match status" value="1"/>
</dbReference>
<dbReference type="PROSITE" id="PS51186">
    <property type="entry name" value="GNAT"/>
    <property type="match status" value="1"/>
</dbReference>
<reference evidence="2 3" key="1">
    <citation type="submission" date="2021-01" db="EMBL/GenBank/DDBJ databases">
        <title>Genomic Encyclopedia of Type Strains, Phase IV (KMG-IV): sequencing the most valuable type-strain genomes for metagenomic binning, comparative biology and taxonomic classification.</title>
        <authorList>
            <person name="Goeker M."/>
        </authorList>
    </citation>
    <scope>NUCLEOTIDE SEQUENCE [LARGE SCALE GENOMIC DNA]</scope>
    <source>
        <strain evidence="2 3">DSM 27382</strain>
    </source>
</reference>
<sequence>MLVLRRPEATDEAAILEMMAEFIEADSAHDGGFWQPDQFHYGDWLEANQLAEMGIGISDGWVPAIQFVAFDNGRAIGFLSLRLRLNDHLINHGGHIGYSVRPSARGNGFAKEMLKQGISAAISKNIPKILLTCHEENAASRAVILANGGVLEDIREGTERYWIGGNHEQSKTPGMEE</sequence>
<accession>A0ABS2PPR1</accession>
<comment type="caution">
    <text evidence="2">The sequence shown here is derived from an EMBL/GenBank/DDBJ whole genome shotgun (WGS) entry which is preliminary data.</text>
</comment>
<dbReference type="Proteomes" id="UP000697472">
    <property type="component" value="Unassembled WGS sequence"/>
</dbReference>
<name>A0ABS2PPR1_9STRE</name>
<dbReference type="EMBL" id="JAFBEH010000002">
    <property type="protein sequence ID" value="MBM7641960.1"/>
    <property type="molecule type" value="Genomic_DNA"/>
</dbReference>
<dbReference type="InterPro" id="IPR016181">
    <property type="entry name" value="Acyl_CoA_acyltransferase"/>
</dbReference>